<protein>
    <submittedName>
        <fullName evidence="1">Uncharacterized protein</fullName>
    </submittedName>
</protein>
<evidence type="ECO:0000313" key="1">
    <source>
        <dbReference type="EMBL" id="KAK5998966.1"/>
    </source>
</evidence>
<evidence type="ECO:0000313" key="2">
    <source>
        <dbReference type="Proteomes" id="UP001338125"/>
    </source>
</evidence>
<reference evidence="1 2" key="1">
    <citation type="submission" date="2024-01" db="EMBL/GenBank/DDBJ databases">
        <title>Complete genome of Cladobotryum mycophilum ATHUM6906.</title>
        <authorList>
            <person name="Christinaki A.C."/>
            <person name="Myridakis A.I."/>
            <person name="Kouvelis V.N."/>
        </authorList>
    </citation>
    <scope>NUCLEOTIDE SEQUENCE [LARGE SCALE GENOMIC DNA]</scope>
    <source>
        <strain evidence="1 2">ATHUM6906</strain>
    </source>
</reference>
<gene>
    <name evidence="1" type="ORF">PT974_01350</name>
</gene>
<accession>A0ABR0T3F5</accession>
<dbReference type="EMBL" id="JAVFKD010000001">
    <property type="protein sequence ID" value="KAK5998966.1"/>
    <property type="molecule type" value="Genomic_DNA"/>
</dbReference>
<dbReference type="Proteomes" id="UP001338125">
    <property type="component" value="Unassembled WGS sequence"/>
</dbReference>
<comment type="caution">
    <text evidence="1">The sequence shown here is derived from an EMBL/GenBank/DDBJ whole genome shotgun (WGS) entry which is preliminary data.</text>
</comment>
<sequence length="134" mass="15319">MPFMFGNGMFASGVPWLHRRPGFRGGLTDASDRCSAEFKGESSGHDFHADSWLPEWENEGGDNSIEVEHLSHFVVRTSQSVMNVCFFKRGGNSRPQGMFRRVFVEDEKCLCQENKEIARGSTRLHHFGRSHNLW</sequence>
<proteinExistence type="predicted"/>
<name>A0ABR0T3F5_9HYPO</name>
<organism evidence="1 2">
    <name type="scientific">Cladobotryum mycophilum</name>
    <dbReference type="NCBI Taxonomy" id="491253"/>
    <lineage>
        <taxon>Eukaryota</taxon>
        <taxon>Fungi</taxon>
        <taxon>Dikarya</taxon>
        <taxon>Ascomycota</taxon>
        <taxon>Pezizomycotina</taxon>
        <taxon>Sordariomycetes</taxon>
        <taxon>Hypocreomycetidae</taxon>
        <taxon>Hypocreales</taxon>
        <taxon>Hypocreaceae</taxon>
        <taxon>Cladobotryum</taxon>
    </lineage>
</organism>
<keyword evidence="2" id="KW-1185">Reference proteome</keyword>